<name>A0ABQ1KWA4_9RHOB</name>
<dbReference type="EMBL" id="BMFC01000007">
    <property type="protein sequence ID" value="GGC09837.1"/>
    <property type="molecule type" value="Genomic_DNA"/>
</dbReference>
<evidence type="ECO:0000313" key="1">
    <source>
        <dbReference type="EMBL" id="GGC09837.1"/>
    </source>
</evidence>
<accession>A0ABQ1KWA4</accession>
<proteinExistence type="predicted"/>
<keyword evidence="2" id="KW-1185">Reference proteome</keyword>
<evidence type="ECO:0000313" key="2">
    <source>
        <dbReference type="Proteomes" id="UP000645462"/>
    </source>
</evidence>
<dbReference type="Proteomes" id="UP000645462">
    <property type="component" value="Unassembled WGS sequence"/>
</dbReference>
<sequence>MEPATAIYVRLLLAEEFVPPSGWPEDVGVAVVRTTGPEVEIFPVHRQEAPAALLRRIEDFSGIALGAAAVYPPVEGHPECDLPVSTLRDLVSGIERFLASSPDVVEEAEDFAVNFAFAAEEGIDLSGAFTPTTQAAPVVLPGYVPLRSDAAALRPFPDAVLRIAASGEALVILNPSLPPGVIATPEILVRDDGVGFAVRREAVTQDQHQPYALQLAKGSLPKALERLACDIPLACFARAEHVLFTPILGFAVQPAASNTPVGGAISDAKPSSWRMQRAVGAVAGFALLAAVALFSSAPTRALPPETPVDALRSGLF</sequence>
<protein>
    <recommendedName>
        <fullName evidence="3">GspL cytoplasmic actin-ATPase-like domain-containing protein</fullName>
    </recommendedName>
</protein>
<organism evidence="1 2">
    <name type="scientific">Marivita lacus</name>
    <dbReference type="NCBI Taxonomy" id="1323742"/>
    <lineage>
        <taxon>Bacteria</taxon>
        <taxon>Pseudomonadati</taxon>
        <taxon>Pseudomonadota</taxon>
        <taxon>Alphaproteobacteria</taxon>
        <taxon>Rhodobacterales</taxon>
        <taxon>Roseobacteraceae</taxon>
        <taxon>Marivita</taxon>
    </lineage>
</organism>
<evidence type="ECO:0008006" key="3">
    <source>
        <dbReference type="Google" id="ProtNLM"/>
    </source>
</evidence>
<comment type="caution">
    <text evidence="1">The sequence shown here is derived from an EMBL/GenBank/DDBJ whole genome shotgun (WGS) entry which is preliminary data.</text>
</comment>
<dbReference type="RefSeq" id="WP_188482688.1">
    <property type="nucleotide sequence ID" value="NZ_BMFC01000007.1"/>
</dbReference>
<gene>
    <name evidence="1" type="ORF">GCM10011363_28100</name>
</gene>
<reference evidence="2" key="1">
    <citation type="journal article" date="2019" name="Int. J. Syst. Evol. Microbiol.">
        <title>The Global Catalogue of Microorganisms (GCM) 10K type strain sequencing project: providing services to taxonomists for standard genome sequencing and annotation.</title>
        <authorList>
            <consortium name="The Broad Institute Genomics Platform"/>
            <consortium name="The Broad Institute Genome Sequencing Center for Infectious Disease"/>
            <person name="Wu L."/>
            <person name="Ma J."/>
        </authorList>
    </citation>
    <scope>NUCLEOTIDE SEQUENCE [LARGE SCALE GENOMIC DNA]</scope>
    <source>
        <strain evidence="2">CGMCC 1.12478</strain>
    </source>
</reference>